<feature type="binding site" evidence="2">
    <location>
        <position position="74"/>
    </location>
    <ligand>
        <name>Mg(2+)</name>
        <dbReference type="ChEBI" id="CHEBI:18420"/>
        <label>2</label>
    </ligand>
</feature>
<dbReference type="GO" id="GO:0000287">
    <property type="term" value="F:magnesium ion binding"/>
    <property type="evidence" value="ECO:0007669"/>
    <property type="project" value="UniProtKB-UniRule"/>
</dbReference>
<feature type="binding site" evidence="2">
    <location>
        <position position="122"/>
    </location>
    <ligand>
        <name>Mg(2+)</name>
        <dbReference type="ChEBI" id="CHEBI:18420"/>
        <label>1</label>
    </ligand>
</feature>
<evidence type="ECO:0000256" key="2">
    <source>
        <dbReference type="HAMAP-Rule" id="MF_02128"/>
    </source>
</evidence>
<feature type="binding site" evidence="2">
    <location>
        <position position="316"/>
    </location>
    <ligand>
        <name>substrate</name>
    </ligand>
</feature>
<feature type="binding site" evidence="2">
    <location>
        <position position="207"/>
    </location>
    <ligand>
        <name>Mg(2+)</name>
        <dbReference type="ChEBI" id="CHEBI:18420"/>
        <label>3</label>
    </ligand>
</feature>
<dbReference type="UniPathway" id="UPA00060">
    <property type="reaction ID" value="UER00142"/>
</dbReference>
<dbReference type="SUPFAM" id="SSF55326">
    <property type="entry name" value="PurM N-terminal domain-like"/>
    <property type="match status" value="1"/>
</dbReference>
<feature type="binding site" evidence="2">
    <location>
        <position position="209"/>
    </location>
    <ligand>
        <name>ATP</name>
        <dbReference type="ChEBI" id="CHEBI:30616"/>
    </ligand>
</feature>
<comment type="miscellaneous">
    <text evidence="2">Reaction mechanism of ThiL seems to utilize a direct, inline transfer of the gamma-phosphate of ATP to TMP rather than a phosphorylated enzyme intermediate.</text>
</comment>
<dbReference type="Pfam" id="PF00586">
    <property type="entry name" value="AIRS"/>
    <property type="match status" value="1"/>
</dbReference>
<evidence type="ECO:0000256" key="1">
    <source>
        <dbReference type="ARBA" id="ARBA00022977"/>
    </source>
</evidence>
<dbReference type="Gene3D" id="3.30.1330.10">
    <property type="entry name" value="PurM-like, N-terminal domain"/>
    <property type="match status" value="1"/>
</dbReference>
<dbReference type="Gene3D" id="3.90.650.10">
    <property type="entry name" value="PurM-like C-terminal domain"/>
    <property type="match status" value="1"/>
</dbReference>
<keyword evidence="1 2" id="KW-0784">Thiamine biosynthesis</keyword>
<organism evidence="5 6">
    <name type="scientific">PS1 clade bacterium</name>
    <dbReference type="NCBI Taxonomy" id="2175152"/>
    <lineage>
        <taxon>Bacteria</taxon>
        <taxon>Pseudomonadati</taxon>
        <taxon>Pseudomonadota</taxon>
        <taxon>Alphaproteobacteria</taxon>
        <taxon>PS1 clade</taxon>
    </lineage>
</organism>
<name>A0A368E1Y6_9PROT</name>
<comment type="caution">
    <text evidence="2">Lacks conserved residue(s) required for the propagation of feature annotation.</text>
</comment>
<feature type="binding site" evidence="2">
    <location>
        <position position="45"/>
    </location>
    <ligand>
        <name>Mg(2+)</name>
        <dbReference type="ChEBI" id="CHEBI:18420"/>
        <label>1</label>
    </ligand>
</feature>
<dbReference type="EMBL" id="QOQF01000007">
    <property type="protein sequence ID" value="RCL77553.1"/>
    <property type="molecule type" value="Genomic_DNA"/>
</dbReference>
<dbReference type="InterPro" id="IPR006283">
    <property type="entry name" value="ThiL-like"/>
</dbReference>
<feature type="binding site" evidence="2">
    <location>
        <position position="44"/>
    </location>
    <ligand>
        <name>Mg(2+)</name>
        <dbReference type="ChEBI" id="CHEBI:18420"/>
        <label>4</label>
    </ligand>
</feature>
<feature type="domain" description="PurM-like C-terminal" evidence="4">
    <location>
        <begin position="153"/>
        <end position="292"/>
    </location>
</feature>
<gene>
    <name evidence="2 5" type="primary">thiL</name>
    <name evidence="5" type="ORF">DBW69_03010</name>
</gene>
<dbReference type="Pfam" id="PF02769">
    <property type="entry name" value="AIRS_C"/>
    <property type="match status" value="1"/>
</dbReference>
<dbReference type="GO" id="GO:0005524">
    <property type="term" value="F:ATP binding"/>
    <property type="evidence" value="ECO:0007669"/>
    <property type="project" value="UniProtKB-UniRule"/>
</dbReference>
<comment type="catalytic activity">
    <reaction evidence="2">
        <text>thiamine phosphate + ATP = thiamine diphosphate + ADP</text>
        <dbReference type="Rhea" id="RHEA:15913"/>
        <dbReference type="ChEBI" id="CHEBI:30616"/>
        <dbReference type="ChEBI" id="CHEBI:37575"/>
        <dbReference type="ChEBI" id="CHEBI:58937"/>
        <dbReference type="ChEBI" id="CHEBI:456216"/>
        <dbReference type="EC" id="2.7.4.16"/>
    </reaction>
</comment>
<keyword evidence="2" id="KW-0460">Magnesium</keyword>
<feature type="binding site" evidence="2">
    <location>
        <position position="252"/>
    </location>
    <ligand>
        <name>substrate</name>
    </ligand>
</feature>
<dbReference type="SUPFAM" id="SSF56042">
    <property type="entry name" value="PurM C-terminal domain-like"/>
    <property type="match status" value="1"/>
</dbReference>
<dbReference type="GO" id="GO:0009229">
    <property type="term" value="P:thiamine diphosphate biosynthetic process"/>
    <property type="evidence" value="ECO:0007669"/>
    <property type="project" value="UniProtKB-UniRule"/>
</dbReference>
<dbReference type="NCBIfam" id="TIGR01379">
    <property type="entry name" value="thiL"/>
    <property type="match status" value="1"/>
</dbReference>
<comment type="pathway">
    <text evidence="2">Cofactor biosynthesis; thiamine diphosphate biosynthesis; thiamine diphosphate from thiamine phosphate: step 1/1.</text>
</comment>
<keyword evidence="2 5" id="KW-0418">Kinase</keyword>
<dbReference type="GO" id="GO:0009228">
    <property type="term" value="P:thiamine biosynthetic process"/>
    <property type="evidence" value="ECO:0007669"/>
    <property type="project" value="UniProtKB-KW"/>
</dbReference>
<feature type="binding site" evidence="2">
    <location>
        <position position="53"/>
    </location>
    <ligand>
        <name>substrate</name>
    </ligand>
</feature>
<comment type="similarity">
    <text evidence="2">Belongs to the thiamine-monophosphate kinase family.</text>
</comment>
<keyword evidence="2" id="KW-0547">Nucleotide-binding</keyword>
<keyword evidence="2" id="KW-0479">Metal-binding</keyword>
<comment type="function">
    <text evidence="2">Catalyzes the ATP-dependent phosphorylation of thiamine-monophosphate (TMP) to form thiamine-pyrophosphate (TPP), the active form of vitamin B1.</text>
</comment>
<keyword evidence="2" id="KW-0067">ATP-binding</keyword>
<dbReference type="Proteomes" id="UP000252132">
    <property type="component" value="Unassembled WGS sequence"/>
</dbReference>
<evidence type="ECO:0000313" key="6">
    <source>
        <dbReference type="Proteomes" id="UP000252132"/>
    </source>
</evidence>
<feature type="binding site" evidence="2">
    <location>
        <position position="29"/>
    </location>
    <ligand>
        <name>Mg(2+)</name>
        <dbReference type="ChEBI" id="CHEBI:18420"/>
        <label>4</label>
    </ligand>
</feature>
<dbReference type="GO" id="GO:0009030">
    <property type="term" value="F:thiamine-phosphate kinase activity"/>
    <property type="evidence" value="ECO:0007669"/>
    <property type="project" value="UniProtKB-UniRule"/>
</dbReference>
<feature type="domain" description="PurM-like N-terminal" evidence="3">
    <location>
        <begin position="28"/>
        <end position="140"/>
    </location>
</feature>
<dbReference type="InterPro" id="IPR036676">
    <property type="entry name" value="PurM-like_C_sf"/>
</dbReference>
<feature type="binding site" evidence="2">
    <location>
        <position position="210"/>
    </location>
    <ligand>
        <name>Mg(2+)</name>
        <dbReference type="ChEBI" id="CHEBI:18420"/>
        <label>5</label>
    </ligand>
</feature>
<dbReference type="PIRSF" id="PIRSF005303">
    <property type="entry name" value="Thiam_monoph_kin"/>
    <property type="match status" value="1"/>
</dbReference>
<dbReference type="EC" id="2.7.4.16" evidence="2"/>
<feature type="binding site" evidence="2">
    <location>
        <position position="74"/>
    </location>
    <ligand>
        <name>Mg(2+)</name>
        <dbReference type="ChEBI" id="CHEBI:18420"/>
        <label>3</label>
    </ligand>
</feature>
<feature type="binding site" evidence="2">
    <location>
        <begin position="121"/>
        <end position="122"/>
    </location>
    <ligand>
        <name>ATP</name>
        <dbReference type="ChEBI" id="CHEBI:30616"/>
    </ligand>
</feature>
<feature type="binding site" evidence="2">
    <location>
        <position position="46"/>
    </location>
    <ligand>
        <name>Mg(2+)</name>
        <dbReference type="ChEBI" id="CHEBI:18420"/>
        <label>2</label>
    </ligand>
</feature>
<feature type="binding site" evidence="2">
    <location>
        <position position="148"/>
    </location>
    <ligand>
        <name>ATP</name>
        <dbReference type="ChEBI" id="CHEBI:30616"/>
    </ligand>
</feature>
<keyword evidence="2 5" id="KW-0808">Transferase</keyword>
<dbReference type="InterPro" id="IPR016188">
    <property type="entry name" value="PurM-like_N"/>
</dbReference>
<dbReference type="InterPro" id="IPR010918">
    <property type="entry name" value="PurM-like_C_dom"/>
</dbReference>
<comment type="caution">
    <text evidence="5">The sequence shown here is derived from an EMBL/GenBank/DDBJ whole genome shotgun (WGS) entry which is preliminary data.</text>
</comment>
<dbReference type="CDD" id="cd02194">
    <property type="entry name" value="ThiL"/>
    <property type="match status" value="1"/>
</dbReference>
<dbReference type="InterPro" id="IPR036921">
    <property type="entry name" value="PurM-like_N_sf"/>
</dbReference>
<dbReference type="AlphaFoldDB" id="A0A368E1Y6"/>
<evidence type="ECO:0000259" key="4">
    <source>
        <dbReference type="Pfam" id="PF02769"/>
    </source>
</evidence>
<accession>A0A368E1Y6</accession>
<sequence length="323" mass="33966">MSQKNEFDLIRHYFAPLAYDKGALNLQDDAALYIPTPGTELVLTTDTIIEGVHYLPDTPPEKIAAKLFGVNVSDLAAKGATPKACLINFAPHKNVSEVWIAAFAEQVGAALKAYNIKLLGGDTVAAPDQAMFSLTLIGEVASGGMVQRAGAKIGDDIFVTGTIGHGFIGLEDAKAERLSPCRDLFEYPQPPLAFALAAASYMSAAVDISDGLAADLGHICKASVCGMQIDLPAIPFADPASNDLLAQLNGGDDYQLAFTAAFENHDTLKQLAADQSIQLTKIGQITNGNGLILLDSDGSALDYSSKDSSTGLPSGFSHFGMKK</sequence>
<evidence type="ECO:0000259" key="3">
    <source>
        <dbReference type="Pfam" id="PF00586"/>
    </source>
</evidence>
<feature type="binding site" evidence="2">
    <location>
        <position position="74"/>
    </location>
    <ligand>
        <name>Mg(2+)</name>
        <dbReference type="ChEBI" id="CHEBI:18420"/>
        <label>4</label>
    </ligand>
</feature>
<dbReference type="PANTHER" id="PTHR30270:SF0">
    <property type="entry name" value="THIAMINE-MONOPHOSPHATE KINASE"/>
    <property type="match status" value="1"/>
</dbReference>
<dbReference type="HAMAP" id="MF_02128">
    <property type="entry name" value="TMP_kinase"/>
    <property type="match status" value="1"/>
</dbReference>
<proteinExistence type="inferred from homology"/>
<reference evidence="5 6" key="1">
    <citation type="journal article" date="2018" name="Microbiome">
        <title>Fine metagenomic profile of the Mediterranean stratified and mixed water columns revealed by assembly and recruitment.</title>
        <authorList>
            <person name="Haro-Moreno J.M."/>
            <person name="Lopez-Perez M."/>
            <person name="De La Torre J.R."/>
            <person name="Picazo A."/>
            <person name="Camacho A."/>
            <person name="Rodriguez-Valera F."/>
        </authorList>
    </citation>
    <scope>NUCLEOTIDE SEQUENCE [LARGE SCALE GENOMIC DNA]</scope>
    <source>
        <strain evidence="5">MED-G55</strain>
    </source>
</reference>
<dbReference type="PANTHER" id="PTHR30270">
    <property type="entry name" value="THIAMINE-MONOPHOSPHATE KINASE"/>
    <property type="match status" value="1"/>
</dbReference>
<evidence type="ECO:0000313" key="5">
    <source>
        <dbReference type="EMBL" id="RCL77553.1"/>
    </source>
</evidence>
<protein>
    <recommendedName>
        <fullName evidence="2">Thiamine-monophosphate kinase</fullName>
        <shortName evidence="2">TMP kinase</shortName>
        <shortName evidence="2">Thiamine-phosphate kinase</shortName>
        <ecNumber evidence="2">2.7.4.16</ecNumber>
    </recommendedName>
</protein>
<feature type="binding site" evidence="2">
    <location>
        <position position="46"/>
    </location>
    <ligand>
        <name>Mg(2+)</name>
        <dbReference type="ChEBI" id="CHEBI:18420"/>
        <label>1</label>
    </ligand>
</feature>
<feature type="binding site" evidence="2">
    <location>
        <position position="29"/>
    </location>
    <ligand>
        <name>Mg(2+)</name>
        <dbReference type="ChEBI" id="CHEBI:18420"/>
        <label>3</label>
    </ligand>
</feature>